<feature type="region of interest" description="Disordered" evidence="1">
    <location>
        <begin position="131"/>
        <end position="154"/>
    </location>
</feature>
<protein>
    <recommendedName>
        <fullName evidence="2">EF-hand domain-containing protein</fullName>
    </recommendedName>
</protein>
<feature type="domain" description="EF-hand" evidence="2">
    <location>
        <begin position="91"/>
        <end position="126"/>
    </location>
</feature>
<dbReference type="Gene3D" id="1.10.238.10">
    <property type="entry name" value="EF-hand"/>
    <property type="match status" value="2"/>
</dbReference>
<dbReference type="InterPro" id="IPR018247">
    <property type="entry name" value="EF_Hand_1_Ca_BS"/>
</dbReference>
<accession>A0A317EEB2</accession>
<evidence type="ECO:0000256" key="1">
    <source>
        <dbReference type="SAM" id="MobiDB-lite"/>
    </source>
</evidence>
<reference evidence="3 4" key="1">
    <citation type="submission" date="2018-05" db="EMBL/GenBank/DDBJ databases">
        <title>Zavarzinia sp. HR-AS.</title>
        <authorList>
            <person name="Lee Y."/>
            <person name="Jeon C.O."/>
        </authorList>
    </citation>
    <scope>NUCLEOTIDE SEQUENCE [LARGE SCALE GENOMIC DNA]</scope>
    <source>
        <strain evidence="3 4">HR-AS</strain>
    </source>
</reference>
<dbReference type="PROSITE" id="PS00018">
    <property type="entry name" value="EF_HAND_1"/>
    <property type="match status" value="1"/>
</dbReference>
<dbReference type="EMBL" id="QGLE01000003">
    <property type="protein sequence ID" value="PWR24450.1"/>
    <property type="molecule type" value="Genomic_DNA"/>
</dbReference>
<proteinExistence type="predicted"/>
<dbReference type="InterPro" id="IPR002048">
    <property type="entry name" value="EF_hand_dom"/>
</dbReference>
<name>A0A317EEB2_9PROT</name>
<dbReference type="GO" id="GO:0005509">
    <property type="term" value="F:calcium ion binding"/>
    <property type="evidence" value="ECO:0007669"/>
    <property type="project" value="InterPro"/>
</dbReference>
<sequence>MPLGSPKREEKGQFMVFDVHGRAHRPLLVVAMVSLALVSCSRPRLSYEVGPPSAISGQPLVDDPSSGCSAAQSRWVEQADTNKDGAVDLAEAKADARRFFAEVDTDRNGLITPVELTDYRKKTYPAEYRRSIAGPLPPTSNAPMKTPGGTEVQDPERRRYLLTPATSDLVMAADADLDFRVSLDELLAKLTERGAKLDTNGDGRISASEAAAFCG</sequence>
<dbReference type="SUPFAM" id="SSF47473">
    <property type="entry name" value="EF-hand"/>
    <property type="match status" value="1"/>
</dbReference>
<keyword evidence="4" id="KW-1185">Reference proteome</keyword>
<comment type="caution">
    <text evidence="3">The sequence shown here is derived from an EMBL/GenBank/DDBJ whole genome shotgun (WGS) entry which is preliminary data.</text>
</comment>
<gene>
    <name evidence="3" type="ORF">DKG74_06485</name>
</gene>
<dbReference type="PROSITE" id="PS50222">
    <property type="entry name" value="EF_HAND_2"/>
    <property type="match status" value="1"/>
</dbReference>
<dbReference type="AlphaFoldDB" id="A0A317EEB2"/>
<organism evidence="3 4">
    <name type="scientific">Zavarzinia aquatilis</name>
    <dbReference type="NCBI Taxonomy" id="2211142"/>
    <lineage>
        <taxon>Bacteria</taxon>
        <taxon>Pseudomonadati</taxon>
        <taxon>Pseudomonadota</taxon>
        <taxon>Alphaproteobacteria</taxon>
        <taxon>Rhodospirillales</taxon>
        <taxon>Zavarziniaceae</taxon>
        <taxon>Zavarzinia</taxon>
    </lineage>
</organism>
<dbReference type="Pfam" id="PF13202">
    <property type="entry name" value="EF-hand_5"/>
    <property type="match status" value="2"/>
</dbReference>
<evidence type="ECO:0000259" key="2">
    <source>
        <dbReference type="PROSITE" id="PS50222"/>
    </source>
</evidence>
<evidence type="ECO:0000313" key="4">
    <source>
        <dbReference type="Proteomes" id="UP000245461"/>
    </source>
</evidence>
<evidence type="ECO:0000313" key="3">
    <source>
        <dbReference type="EMBL" id="PWR24450.1"/>
    </source>
</evidence>
<dbReference type="Proteomes" id="UP000245461">
    <property type="component" value="Unassembled WGS sequence"/>
</dbReference>
<dbReference type="InterPro" id="IPR011992">
    <property type="entry name" value="EF-hand-dom_pair"/>
</dbReference>
<dbReference type="OrthoDB" id="7355106at2"/>